<evidence type="ECO:0000256" key="3">
    <source>
        <dbReference type="SAM" id="MobiDB-lite"/>
    </source>
</evidence>
<protein>
    <recommendedName>
        <fullName evidence="4">Phospholipase/carboxylesterase/thioesterase domain-containing protein</fullName>
    </recommendedName>
</protein>
<dbReference type="Gene3D" id="3.40.50.1820">
    <property type="entry name" value="alpha/beta hydrolase"/>
    <property type="match status" value="1"/>
</dbReference>
<dbReference type="InterPro" id="IPR050955">
    <property type="entry name" value="Plant_Biomass_Hydrol_Est"/>
</dbReference>
<keyword evidence="1" id="KW-0732">Signal</keyword>
<dbReference type="EMBL" id="CADCVK010000421">
    <property type="protein sequence ID" value="CAA9506821.1"/>
    <property type="molecule type" value="Genomic_DNA"/>
</dbReference>
<dbReference type="GO" id="GO:0016787">
    <property type="term" value="F:hydrolase activity"/>
    <property type="evidence" value="ECO:0007669"/>
    <property type="project" value="UniProtKB-KW"/>
</dbReference>
<gene>
    <name evidence="5" type="ORF">AVDCRST_MAG12-3003</name>
</gene>
<proteinExistence type="predicted"/>
<sequence>MSAGRQEIGSGATRGRLLARPAPTPSHPKAGTGLRRLGLGSRRDGLLYIPPGHDATGKTPLALTLHGAGGDARSGLSHLIGLADEFGLVLLAPESRGRTWDVLAGGFGPDVDFIDRALEQTFDRLNVDAGRLAITGFSDGASYALSLGLTNGDLFTHTIAFSPGFAAPADRRGKPPVFVSHGKRDRVLPIERCSRRIVPQLEREGYEVSYREFDGPHTVPGEVARGALEWLTRT</sequence>
<dbReference type="AlphaFoldDB" id="A0A6J4SVZ9"/>
<dbReference type="PANTHER" id="PTHR43037:SF5">
    <property type="entry name" value="FERULOYL ESTERASE"/>
    <property type="match status" value="1"/>
</dbReference>
<dbReference type="InterPro" id="IPR003140">
    <property type="entry name" value="PLipase/COase/thioEstase"/>
</dbReference>
<feature type="domain" description="Phospholipase/carboxylesterase/thioesterase" evidence="4">
    <location>
        <begin position="113"/>
        <end position="192"/>
    </location>
</feature>
<name>A0A6J4SVZ9_9ACTN</name>
<evidence type="ECO:0000313" key="5">
    <source>
        <dbReference type="EMBL" id="CAA9506821.1"/>
    </source>
</evidence>
<dbReference type="Pfam" id="PF02230">
    <property type="entry name" value="Abhydrolase_2"/>
    <property type="match status" value="1"/>
</dbReference>
<dbReference type="SUPFAM" id="SSF53474">
    <property type="entry name" value="alpha/beta-Hydrolases"/>
    <property type="match status" value="1"/>
</dbReference>
<dbReference type="PANTHER" id="PTHR43037">
    <property type="entry name" value="UNNAMED PRODUCT-RELATED"/>
    <property type="match status" value="1"/>
</dbReference>
<dbReference type="InterPro" id="IPR029058">
    <property type="entry name" value="AB_hydrolase_fold"/>
</dbReference>
<reference evidence="5" key="1">
    <citation type="submission" date="2020-02" db="EMBL/GenBank/DDBJ databases">
        <authorList>
            <person name="Meier V. D."/>
        </authorList>
    </citation>
    <scope>NUCLEOTIDE SEQUENCE</scope>
    <source>
        <strain evidence="5">AVDCRST_MAG12</strain>
    </source>
</reference>
<organism evidence="5">
    <name type="scientific">uncultured Rubrobacteraceae bacterium</name>
    <dbReference type="NCBI Taxonomy" id="349277"/>
    <lineage>
        <taxon>Bacteria</taxon>
        <taxon>Bacillati</taxon>
        <taxon>Actinomycetota</taxon>
        <taxon>Rubrobacteria</taxon>
        <taxon>Rubrobacterales</taxon>
        <taxon>Rubrobacteraceae</taxon>
        <taxon>environmental samples</taxon>
    </lineage>
</organism>
<evidence type="ECO:0000259" key="4">
    <source>
        <dbReference type="Pfam" id="PF02230"/>
    </source>
</evidence>
<evidence type="ECO:0000256" key="2">
    <source>
        <dbReference type="ARBA" id="ARBA00022801"/>
    </source>
</evidence>
<evidence type="ECO:0000256" key="1">
    <source>
        <dbReference type="ARBA" id="ARBA00022729"/>
    </source>
</evidence>
<keyword evidence="2" id="KW-0378">Hydrolase</keyword>
<feature type="region of interest" description="Disordered" evidence="3">
    <location>
        <begin position="1"/>
        <end position="37"/>
    </location>
</feature>
<accession>A0A6J4SVZ9</accession>